<gene>
    <name evidence="2" type="ORF">Voc01_045900</name>
</gene>
<dbReference type="Gene3D" id="3.30.1330.40">
    <property type="entry name" value="RutC-like"/>
    <property type="match status" value="1"/>
</dbReference>
<dbReference type="SUPFAM" id="SSF55298">
    <property type="entry name" value="YjgF-like"/>
    <property type="match status" value="1"/>
</dbReference>
<evidence type="ECO:0000313" key="3">
    <source>
        <dbReference type="Proteomes" id="UP000635606"/>
    </source>
</evidence>
<dbReference type="CDD" id="cd00448">
    <property type="entry name" value="YjgF_YER057c_UK114_family"/>
    <property type="match status" value="1"/>
</dbReference>
<dbReference type="InterPro" id="IPR006175">
    <property type="entry name" value="YjgF/YER057c/UK114"/>
</dbReference>
<dbReference type="PANTHER" id="PTHR11803:SF58">
    <property type="entry name" value="PROTEIN HMF1-RELATED"/>
    <property type="match status" value="1"/>
</dbReference>
<dbReference type="InterPro" id="IPR035959">
    <property type="entry name" value="RutC-like_sf"/>
</dbReference>
<protein>
    <submittedName>
        <fullName evidence="2">Enamine deaminase RidA</fullName>
    </submittedName>
</protein>
<name>A0A8J4ECN1_9ACTN</name>
<sequence>MQKENAVTVELINPAGLPTPEMYAQVGIATGTRTVYLAGQVARDADGRPVGTGDLAAQVEQAFVNVHTAITAVGGSFDDVAKLTIYIVDWTPDKMAAFGEGAMRAAARLGVNPVKPVTLIGVAALGEPDLLVEIDAIAVLA</sequence>
<comment type="similarity">
    <text evidence="1">Belongs to the RutC family.</text>
</comment>
<dbReference type="Pfam" id="PF01042">
    <property type="entry name" value="Ribonuc_L-PSP"/>
    <property type="match status" value="1"/>
</dbReference>
<evidence type="ECO:0000313" key="2">
    <source>
        <dbReference type="EMBL" id="GIJ69673.1"/>
    </source>
</evidence>
<proteinExistence type="inferred from homology"/>
<dbReference type="GO" id="GO:0005829">
    <property type="term" value="C:cytosol"/>
    <property type="evidence" value="ECO:0007669"/>
    <property type="project" value="TreeGrafter"/>
</dbReference>
<dbReference type="AlphaFoldDB" id="A0A8J4ECN1"/>
<dbReference type="EMBL" id="BOPH01000068">
    <property type="protein sequence ID" value="GIJ69673.1"/>
    <property type="molecule type" value="Genomic_DNA"/>
</dbReference>
<comment type="caution">
    <text evidence="2">The sequence shown here is derived from an EMBL/GenBank/DDBJ whole genome shotgun (WGS) entry which is preliminary data.</text>
</comment>
<dbReference type="Proteomes" id="UP000635606">
    <property type="component" value="Unassembled WGS sequence"/>
</dbReference>
<accession>A0A8J4ECN1</accession>
<organism evidence="2 3">
    <name type="scientific">Virgisporangium ochraceum</name>
    <dbReference type="NCBI Taxonomy" id="65505"/>
    <lineage>
        <taxon>Bacteria</taxon>
        <taxon>Bacillati</taxon>
        <taxon>Actinomycetota</taxon>
        <taxon>Actinomycetes</taxon>
        <taxon>Micromonosporales</taxon>
        <taxon>Micromonosporaceae</taxon>
        <taxon>Virgisporangium</taxon>
    </lineage>
</organism>
<reference evidence="2" key="1">
    <citation type="submission" date="2021-01" db="EMBL/GenBank/DDBJ databases">
        <title>Whole genome shotgun sequence of Virgisporangium ochraceum NBRC 16418.</title>
        <authorList>
            <person name="Komaki H."/>
            <person name="Tamura T."/>
        </authorList>
    </citation>
    <scope>NUCLEOTIDE SEQUENCE</scope>
    <source>
        <strain evidence="2">NBRC 16418</strain>
    </source>
</reference>
<keyword evidence="3" id="KW-1185">Reference proteome</keyword>
<evidence type="ECO:0000256" key="1">
    <source>
        <dbReference type="ARBA" id="ARBA00010552"/>
    </source>
</evidence>
<dbReference type="GO" id="GO:0019239">
    <property type="term" value="F:deaminase activity"/>
    <property type="evidence" value="ECO:0007669"/>
    <property type="project" value="TreeGrafter"/>
</dbReference>
<dbReference type="PANTHER" id="PTHR11803">
    <property type="entry name" value="2-IMINOBUTANOATE/2-IMINOPROPANOATE DEAMINASE RIDA"/>
    <property type="match status" value="1"/>
</dbReference>